<evidence type="ECO:0000313" key="3">
    <source>
        <dbReference type="Proteomes" id="UP000738376"/>
    </source>
</evidence>
<keyword evidence="1" id="KW-1133">Transmembrane helix</keyword>
<keyword evidence="1" id="KW-0812">Transmembrane</keyword>
<keyword evidence="1" id="KW-0472">Membrane</keyword>
<organism evidence="2 3">
    <name type="scientific">Pseudanabaena yagii GIHE-NHR1</name>
    <dbReference type="NCBI Taxonomy" id="2722753"/>
    <lineage>
        <taxon>Bacteria</taxon>
        <taxon>Bacillati</taxon>
        <taxon>Cyanobacteriota</taxon>
        <taxon>Cyanophyceae</taxon>
        <taxon>Pseudanabaenales</taxon>
        <taxon>Pseudanabaenaceae</taxon>
        <taxon>Pseudanabaena</taxon>
        <taxon>Pseudanabaena yagii</taxon>
    </lineage>
</organism>
<keyword evidence="3" id="KW-1185">Reference proteome</keyword>
<dbReference type="RefSeq" id="WP_169362372.1">
    <property type="nucleotide sequence ID" value="NZ_JAAVJL010000001.1"/>
</dbReference>
<name>A0ABX1LP85_9CYAN</name>
<proteinExistence type="predicted"/>
<dbReference type="Proteomes" id="UP000738376">
    <property type="component" value="Unassembled WGS sequence"/>
</dbReference>
<evidence type="ECO:0000313" key="2">
    <source>
        <dbReference type="EMBL" id="NMF57321.1"/>
    </source>
</evidence>
<dbReference type="EMBL" id="JAAVJL010000001">
    <property type="protein sequence ID" value="NMF57321.1"/>
    <property type="molecule type" value="Genomic_DNA"/>
</dbReference>
<comment type="caution">
    <text evidence="2">The sequence shown here is derived from an EMBL/GenBank/DDBJ whole genome shotgun (WGS) entry which is preliminary data.</text>
</comment>
<gene>
    <name evidence="2" type="ORF">HC246_04620</name>
</gene>
<evidence type="ECO:0000256" key="1">
    <source>
        <dbReference type="SAM" id="Phobius"/>
    </source>
</evidence>
<accession>A0ABX1LP85</accession>
<feature type="transmembrane region" description="Helical" evidence="1">
    <location>
        <begin position="39"/>
        <end position="59"/>
    </location>
</feature>
<feature type="transmembrane region" description="Helical" evidence="1">
    <location>
        <begin position="92"/>
        <end position="110"/>
    </location>
</feature>
<protein>
    <submittedName>
        <fullName evidence="2">Uncharacterized protein</fullName>
    </submittedName>
</protein>
<sequence length="115" mass="12325">MSKTTWNILGILTIVAGILLFMLAPERYAALTPEQRPTFIAGGVLILAVLGAIASTCFFPKSRPVTLRILGAIGIASCIFTLIEGAHQGNFSRFPVTIGFWLPGSVYLVVKGKMT</sequence>
<feature type="transmembrane region" description="Helical" evidence="1">
    <location>
        <begin position="66"/>
        <end position="86"/>
    </location>
</feature>
<reference evidence="2 3" key="1">
    <citation type="submission" date="2020-03" db="EMBL/GenBank/DDBJ databases">
        <title>Draft Genome Sequence of 2-Methylisoborneol Producing Pseudanabaena yagii Strain GIHE-NHR1 Isolated from North Han River in South Korea.</title>
        <authorList>
            <person name="Jeong J."/>
        </authorList>
    </citation>
    <scope>NUCLEOTIDE SEQUENCE [LARGE SCALE GENOMIC DNA]</scope>
    <source>
        <strain evidence="2 3">GIHE-NHR1</strain>
    </source>
</reference>